<dbReference type="GO" id="GO:0004553">
    <property type="term" value="F:hydrolase activity, hydrolyzing O-glycosyl compounds"/>
    <property type="evidence" value="ECO:0007669"/>
    <property type="project" value="InterPro"/>
</dbReference>
<dbReference type="InterPro" id="IPR002347">
    <property type="entry name" value="SDR_fam"/>
</dbReference>
<dbReference type="Pfam" id="PF13561">
    <property type="entry name" value="adh_short_C2"/>
    <property type="match status" value="1"/>
</dbReference>
<comment type="caution">
    <text evidence="6">The sequence shown here is derived from an EMBL/GenBank/DDBJ whole genome shotgun (WGS) entry which is preliminary data.</text>
</comment>
<evidence type="ECO:0000259" key="5">
    <source>
        <dbReference type="PROSITE" id="PS51762"/>
    </source>
</evidence>
<evidence type="ECO:0000313" key="6">
    <source>
        <dbReference type="EMBL" id="KAJ8496942.1"/>
    </source>
</evidence>
<dbReference type="InterPro" id="IPR000757">
    <property type="entry name" value="Beta-glucanase-like"/>
</dbReference>
<dbReference type="Proteomes" id="UP001215151">
    <property type="component" value="Unassembled WGS sequence"/>
</dbReference>
<feature type="signal peptide" evidence="4">
    <location>
        <begin position="1"/>
        <end position="20"/>
    </location>
</feature>
<accession>A0AAD7U2Q2</accession>
<evidence type="ECO:0000256" key="3">
    <source>
        <dbReference type="ARBA" id="ARBA00023002"/>
    </source>
</evidence>
<sequence length="637" mass="68744">MPSPASIACAALLLPLAAVAQYNLVKEYAGESFFDDWTFYNHFDNLTSGNVNFLGDIDAYHDKLAFVNDAGNAVMRVDNTSTLKFNQNRNSIRISTKDQFTVGSVWVADLRHVPYGCSVWGAFWSSAPTWPLGGEIDTFEAVNQDYYSHMGLHTNPGCTHSSSAVQSSTLINSTDCSVQANGNQGCIISNPTHASYGADFANSGGGVYVTEFAIDGISIWYFNRSSIPSELQGNVSSINTQNLGIPVANWPADDCSINEFFQPQELVFDITLCGDYAGASSVFYQTCTGVCYDDWVLGDPSHYDTAYFEVSQELASVRTQPAFCTVCVSSSPPYYAHAHLPIAMPSACDTIPCLSDTRTLFSVEGLVAVVTGGGTGIGLMIAKALEHNGATVYIVSRRMAVLEAAARDHNRRGNLIPLQGDVTSRESMQAVADQIRQRHGYVNLLVNNAGMAKSFLPKLPGPGQADMKKYQELLWNAGPPNEFSDAFDVNVTSAWYCAVAFLDLLDAANKRGNMPGVTSQILTVSSGGGFRKDDKVFSVPYTLSKAAATHLGKMLAHFLKDWNIRSNVIAPGIFPSEMTEGLINDAYVAAGVPLRRAGDINDIGGLILFLSSRAGSYVNGTVQLIDGGRLLLYPSTY</sequence>
<dbReference type="CDD" id="cd02181">
    <property type="entry name" value="GH16_fungal_Lam16A_glucanase"/>
    <property type="match status" value="1"/>
</dbReference>
<dbReference type="InterPro" id="IPR052178">
    <property type="entry name" value="Sec_Metab_Biosynth_SDR"/>
</dbReference>
<dbReference type="PANTHER" id="PTHR43618">
    <property type="entry name" value="7-ALPHA-HYDROXYSTEROID DEHYDROGENASE"/>
    <property type="match status" value="1"/>
</dbReference>
<reference evidence="6" key="1">
    <citation type="submission" date="2022-11" db="EMBL/GenBank/DDBJ databases">
        <title>Genome Sequence of Cubamyces cubensis.</title>
        <authorList>
            <person name="Buettner E."/>
        </authorList>
    </citation>
    <scope>NUCLEOTIDE SEQUENCE</scope>
    <source>
        <strain evidence="6">MPL-01</strain>
    </source>
</reference>
<comment type="similarity">
    <text evidence="1">Belongs to the short-chain dehydrogenases/reductases (SDR) family.</text>
</comment>
<dbReference type="PANTHER" id="PTHR43618:SF18">
    <property type="entry name" value="SHORT CHAIN DEHYDROGENASE_REDUCTASE FAMILY (AFU_ORTHOLOGUE AFUA_5G12480)"/>
    <property type="match status" value="1"/>
</dbReference>
<dbReference type="PRINTS" id="PR00081">
    <property type="entry name" value="GDHRDH"/>
</dbReference>
<protein>
    <recommendedName>
        <fullName evidence="5">GH16 domain-containing protein</fullName>
    </recommendedName>
</protein>
<dbReference type="GO" id="GO:0005975">
    <property type="term" value="P:carbohydrate metabolic process"/>
    <property type="evidence" value="ECO:0007669"/>
    <property type="project" value="InterPro"/>
</dbReference>
<name>A0AAD7U2Q2_9APHY</name>
<dbReference type="SUPFAM" id="SSF51735">
    <property type="entry name" value="NAD(P)-binding Rossmann-fold domains"/>
    <property type="match status" value="1"/>
</dbReference>
<keyword evidence="4" id="KW-0732">Signal</keyword>
<feature type="domain" description="GH16" evidence="5">
    <location>
        <begin position="1"/>
        <end position="285"/>
    </location>
</feature>
<dbReference type="SUPFAM" id="SSF49899">
    <property type="entry name" value="Concanavalin A-like lectins/glucanases"/>
    <property type="match status" value="1"/>
</dbReference>
<proteinExistence type="inferred from homology"/>
<feature type="chain" id="PRO_5042271800" description="GH16 domain-containing protein" evidence="4">
    <location>
        <begin position="21"/>
        <end position="637"/>
    </location>
</feature>
<dbReference type="Pfam" id="PF26113">
    <property type="entry name" value="GH16_XgeA"/>
    <property type="match status" value="1"/>
</dbReference>
<dbReference type="InterPro" id="IPR036291">
    <property type="entry name" value="NAD(P)-bd_dom_sf"/>
</dbReference>
<gene>
    <name evidence="6" type="ORF">ONZ51_g826</name>
</gene>
<dbReference type="Gene3D" id="3.40.50.720">
    <property type="entry name" value="NAD(P)-binding Rossmann-like Domain"/>
    <property type="match status" value="1"/>
</dbReference>
<dbReference type="Gene3D" id="2.60.120.200">
    <property type="match status" value="1"/>
</dbReference>
<keyword evidence="7" id="KW-1185">Reference proteome</keyword>
<dbReference type="PROSITE" id="PS51762">
    <property type="entry name" value="GH16_2"/>
    <property type="match status" value="1"/>
</dbReference>
<evidence type="ECO:0000313" key="7">
    <source>
        <dbReference type="Proteomes" id="UP001215151"/>
    </source>
</evidence>
<dbReference type="InterPro" id="IPR013320">
    <property type="entry name" value="ConA-like_dom_sf"/>
</dbReference>
<dbReference type="AlphaFoldDB" id="A0AAD7U2Q2"/>
<evidence type="ECO:0000256" key="4">
    <source>
        <dbReference type="SAM" id="SignalP"/>
    </source>
</evidence>
<keyword evidence="2" id="KW-0521">NADP</keyword>
<organism evidence="6 7">
    <name type="scientific">Trametes cubensis</name>
    <dbReference type="NCBI Taxonomy" id="1111947"/>
    <lineage>
        <taxon>Eukaryota</taxon>
        <taxon>Fungi</taxon>
        <taxon>Dikarya</taxon>
        <taxon>Basidiomycota</taxon>
        <taxon>Agaricomycotina</taxon>
        <taxon>Agaricomycetes</taxon>
        <taxon>Polyporales</taxon>
        <taxon>Polyporaceae</taxon>
        <taxon>Trametes</taxon>
    </lineage>
</organism>
<keyword evidence="3" id="KW-0560">Oxidoreductase</keyword>
<dbReference type="GO" id="GO:0016491">
    <property type="term" value="F:oxidoreductase activity"/>
    <property type="evidence" value="ECO:0007669"/>
    <property type="project" value="UniProtKB-KW"/>
</dbReference>
<evidence type="ECO:0000256" key="2">
    <source>
        <dbReference type="ARBA" id="ARBA00022857"/>
    </source>
</evidence>
<evidence type="ECO:0000256" key="1">
    <source>
        <dbReference type="ARBA" id="ARBA00006484"/>
    </source>
</evidence>
<dbReference type="EMBL" id="JAPEVG010000010">
    <property type="protein sequence ID" value="KAJ8496942.1"/>
    <property type="molecule type" value="Genomic_DNA"/>
</dbReference>